<dbReference type="EMBL" id="JAUNZN010000002">
    <property type="protein sequence ID" value="KAK4827398.1"/>
    <property type="molecule type" value="Genomic_DNA"/>
</dbReference>
<reference evidence="1 2" key="1">
    <citation type="journal article" date="2023" name="J. Hered.">
        <title>Chromosome-level genome of the wood stork (Mycteria americana) provides insight into avian chromosome evolution.</title>
        <authorList>
            <person name="Flamio R. Jr."/>
            <person name="Ramstad K.M."/>
        </authorList>
    </citation>
    <scope>NUCLEOTIDE SEQUENCE [LARGE SCALE GENOMIC DNA]</scope>
    <source>
        <strain evidence="1">JAX WOST 10</strain>
    </source>
</reference>
<dbReference type="Proteomes" id="UP001333110">
    <property type="component" value="Unassembled WGS sequence"/>
</dbReference>
<protein>
    <submittedName>
        <fullName evidence="1">Uncharacterized protein</fullName>
    </submittedName>
</protein>
<evidence type="ECO:0000313" key="2">
    <source>
        <dbReference type="Proteomes" id="UP001333110"/>
    </source>
</evidence>
<dbReference type="AlphaFoldDB" id="A0AAN7NGR0"/>
<gene>
    <name evidence="1" type="ORF">QYF61_017803</name>
</gene>
<name>A0AAN7NGR0_MYCAM</name>
<organism evidence="1 2">
    <name type="scientific">Mycteria americana</name>
    <name type="common">Wood stork</name>
    <dbReference type="NCBI Taxonomy" id="33587"/>
    <lineage>
        <taxon>Eukaryota</taxon>
        <taxon>Metazoa</taxon>
        <taxon>Chordata</taxon>
        <taxon>Craniata</taxon>
        <taxon>Vertebrata</taxon>
        <taxon>Euteleostomi</taxon>
        <taxon>Archelosauria</taxon>
        <taxon>Archosauria</taxon>
        <taxon>Dinosauria</taxon>
        <taxon>Saurischia</taxon>
        <taxon>Theropoda</taxon>
        <taxon>Coelurosauria</taxon>
        <taxon>Aves</taxon>
        <taxon>Neognathae</taxon>
        <taxon>Neoaves</taxon>
        <taxon>Aequornithes</taxon>
        <taxon>Ciconiiformes</taxon>
        <taxon>Ciconiidae</taxon>
        <taxon>Mycteria</taxon>
    </lineage>
</organism>
<keyword evidence="2" id="KW-1185">Reference proteome</keyword>
<comment type="caution">
    <text evidence="1">The sequence shown here is derived from an EMBL/GenBank/DDBJ whole genome shotgun (WGS) entry which is preliminary data.</text>
</comment>
<sequence length="315" mass="35352">MYQKLYHFVIALPKTASNHHKSFSTSGRLKSPTRTRASDPRAHCWLIFNLVCTKTPKSFSAKLLSNWLAPSIYWCMELFLLRCKTLHFMRCKETSESSCWPISPACQGHSGWQHIPLEYQSLLLAWYHLQLAEGTFCSIIQISNEDVEQDWTQAALSPFIPLACIDTGDCPELILGIAPTQDPTLGLVEPHEVHTGPLLQLVQVPLDGIPSLRHVNCTTQLGVICKLAEGALDPIVNVTDEDIKQHWSQYGPLRNTTSVDHFPLDVTIQPIPHPLNSPPIKSLSLQFRKKDVVGDRVKGLIEVQIDNIRSSSLIH</sequence>
<accession>A0AAN7NGR0</accession>
<proteinExistence type="predicted"/>
<evidence type="ECO:0000313" key="1">
    <source>
        <dbReference type="EMBL" id="KAK4827398.1"/>
    </source>
</evidence>